<evidence type="ECO:0000313" key="5">
    <source>
        <dbReference type="EMBL" id="ORX73019.1"/>
    </source>
</evidence>
<keyword evidence="2" id="KW-0067">ATP-binding</keyword>
<proteinExistence type="predicted"/>
<dbReference type="CDD" id="cd18797">
    <property type="entry name" value="SF2_C_Hrq"/>
    <property type="match status" value="1"/>
</dbReference>
<dbReference type="SMART" id="SM00487">
    <property type="entry name" value="DEXDc"/>
    <property type="match status" value="1"/>
</dbReference>
<dbReference type="GO" id="GO:0043138">
    <property type="term" value="F:3'-5' DNA helicase activity"/>
    <property type="evidence" value="ECO:0007669"/>
    <property type="project" value="TreeGrafter"/>
</dbReference>
<evidence type="ECO:0000313" key="6">
    <source>
        <dbReference type="Proteomes" id="UP000193922"/>
    </source>
</evidence>
<dbReference type="InterPro" id="IPR027417">
    <property type="entry name" value="P-loop_NTPase"/>
</dbReference>
<dbReference type="InterPro" id="IPR055227">
    <property type="entry name" value="HRQ1_WHD"/>
</dbReference>
<reference evidence="5 6" key="1">
    <citation type="submission" date="2016-07" db="EMBL/GenBank/DDBJ databases">
        <title>Pervasive Adenine N6-methylation of Active Genes in Fungi.</title>
        <authorList>
            <consortium name="DOE Joint Genome Institute"/>
            <person name="Mondo S.J."/>
            <person name="Dannebaum R.O."/>
            <person name="Kuo R.C."/>
            <person name="Labutti K."/>
            <person name="Haridas S."/>
            <person name="Kuo A."/>
            <person name="Salamov A."/>
            <person name="Ahrendt S.R."/>
            <person name="Lipzen A."/>
            <person name="Sullivan W."/>
            <person name="Andreopoulos W.B."/>
            <person name="Clum A."/>
            <person name="Lindquist E."/>
            <person name="Daum C."/>
            <person name="Ramamoorthy G.K."/>
            <person name="Gryganskyi A."/>
            <person name="Culley D."/>
            <person name="Magnuson J.K."/>
            <person name="James T.Y."/>
            <person name="O'Malley M.A."/>
            <person name="Stajich J.E."/>
            <person name="Spatafora J.W."/>
            <person name="Visel A."/>
            <person name="Grigoriev I.V."/>
        </authorList>
    </citation>
    <scope>NUCLEOTIDE SEQUENCE [LARGE SCALE GENOMIC DNA]</scope>
    <source>
        <strain evidence="5 6">ATCC 12442</strain>
    </source>
</reference>
<dbReference type="EMBL" id="MCFD01000002">
    <property type="protein sequence ID" value="ORX73019.1"/>
    <property type="molecule type" value="Genomic_DNA"/>
</dbReference>
<gene>
    <name evidence="5" type="ORF">DL89DRAFT_308957</name>
</gene>
<evidence type="ECO:0000256" key="2">
    <source>
        <dbReference type="ARBA" id="ARBA00022840"/>
    </source>
</evidence>
<dbReference type="SUPFAM" id="SSF52540">
    <property type="entry name" value="P-loop containing nucleoside triphosphate hydrolases"/>
    <property type="match status" value="1"/>
</dbReference>
<dbReference type="InterPro" id="IPR011545">
    <property type="entry name" value="DEAD/DEAH_box_helicase_dom"/>
</dbReference>
<dbReference type="GO" id="GO:0006289">
    <property type="term" value="P:nucleotide-excision repair"/>
    <property type="evidence" value="ECO:0007669"/>
    <property type="project" value="TreeGrafter"/>
</dbReference>
<dbReference type="AlphaFoldDB" id="A0A1Y1WHL8"/>
<dbReference type="PROSITE" id="PS51192">
    <property type="entry name" value="HELICASE_ATP_BIND_1"/>
    <property type="match status" value="1"/>
</dbReference>
<dbReference type="PANTHER" id="PTHR47957:SF3">
    <property type="entry name" value="ATP-DEPENDENT HELICASE HRQ1"/>
    <property type="match status" value="1"/>
</dbReference>
<dbReference type="InterPro" id="IPR018973">
    <property type="entry name" value="MZB"/>
</dbReference>
<accession>A0A1Y1WHL8</accession>
<keyword evidence="1" id="KW-0547">Nucleotide-binding</keyword>
<evidence type="ECO:0000259" key="3">
    <source>
        <dbReference type="PROSITE" id="PS51192"/>
    </source>
</evidence>
<dbReference type="Pfam" id="PF09369">
    <property type="entry name" value="MZB"/>
    <property type="match status" value="1"/>
</dbReference>
<feature type="domain" description="Helicase ATP-binding" evidence="3">
    <location>
        <begin position="224"/>
        <end position="407"/>
    </location>
</feature>
<dbReference type="SMART" id="SM00490">
    <property type="entry name" value="HELICc"/>
    <property type="match status" value="1"/>
</dbReference>
<dbReference type="GO" id="GO:0005524">
    <property type="term" value="F:ATP binding"/>
    <property type="evidence" value="ECO:0007669"/>
    <property type="project" value="UniProtKB-KW"/>
</dbReference>
<dbReference type="PROSITE" id="PS51194">
    <property type="entry name" value="HELICASE_CTER"/>
    <property type="match status" value="1"/>
</dbReference>
<organism evidence="5 6">
    <name type="scientific">Linderina pennispora</name>
    <dbReference type="NCBI Taxonomy" id="61395"/>
    <lineage>
        <taxon>Eukaryota</taxon>
        <taxon>Fungi</taxon>
        <taxon>Fungi incertae sedis</taxon>
        <taxon>Zoopagomycota</taxon>
        <taxon>Kickxellomycotina</taxon>
        <taxon>Kickxellomycetes</taxon>
        <taxon>Kickxellales</taxon>
        <taxon>Kickxellaceae</taxon>
        <taxon>Linderina</taxon>
    </lineage>
</organism>
<dbReference type="Proteomes" id="UP000193922">
    <property type="component" value="Unassembled WGS sequence"/>
</dbReference>
<name>A0A1Y1WHL8_9FUNG</name>
<dbReference type="Pfam" id="PF22982">
    <property type="entry name" value="WHD_HRQ1"/>
    <property type="match status" value="1"/>
</dbReference>
<dbReference type="PANTHER" id="PTHR47957">
    <property type="entry name" value="ATP-DEPENDENT HELICASE HRQ1"/>
    <property type="match status" value="1"/>
</dbReference>
<dbReference type="GeneID" id="63807586"/>
<dbReference type="Gene3D" id="3.40.50.300">
    <property type="entry name" value="P-loop containing nucleotide triphosphate hydrolases"/>
    <property type="match status" value="2"/>
</dbReference>
<comment type="caution">
    <text evidence="5">The sequence shown here is derived from an EMBL/GenBank/DDBJ whole genome shotgun (WGS) entry which is preliminary data.</text>
</comment>
<dbReference type="CDD" id="cd17923">
    <property type="entry name" value="DEXHc_Hrq1-like"/>
    <property type="match status" value="1"/>
</dbReference>
<dbReference type="GO" id="GO:0036297">
    <property type="term" value="P:interstrand cross-link repair"/>
    <property type="evidence" value="ECO:0007669"/>
    <property type="project" value="TreeGrafter"/>
</dbReference>
<dbReference type="STRING" id="61395.A0A1Y1WHL8"/>
<dbReference type="InterPro" id="IPR014001">
    <property type="entry name" value="Helicase_ATP-bd"/>
</dbReference>
<protein>
    <submittedName>
        <fullName evidence="5">DEAD-domain-containing protein</fullName>
    </submittedName>
</protein>
<dbReference type="GO" id="GO:0003676">
    <property type="term" value="F:nucleic acid binding"/>
    <property type="evidence" value="ECO:0007669"/>
    <property type="project" value="InterPro"/>
</dbReference>
<sequence>MVDAEVRQLQQKFKQFATLSVFLLLRNDEKPLEFTKIANTFGRSGAGLTQSDLAIFCGILGKDRLNVFWEIGEGSPYLCYTLHASKPAASAARASKRRRTTTQKTQSPAVLVTQLIEDFDAALSRIQLEQGLAAITEFAGSSLPPMPQQLGTIGDESLAIPDLMARLAGLDFYSGQIISGAGRVVPAAAAQYGELEMRVDPQILAAFRRIRGVTQLYSHQAQAIDAALRGEDVVVSTATASGKSVIYQMPILQALVDSPQSKALLIFPTKALAQDQLGSFQQLARSVPGLESIVVETFDGDTLGGKSGERQRIRDTASVVLTNPDTLHVAMLQNKKLWARIFDNLKYVVIDELHVYHGQFGQNVSCIMARLARICEKAAFQFICCSATTSNPGELAQQITHLDTDGSPRANMHMVLWDSTAARRQPKQASDLVRIAAVLLQNGTRTIVFCKFRQVCELVSREIVDYLEASPGLQPLRRFVASYRAGYTLEQRRQIEQDMFSGATRLIIATSALELGIDVGVLDAVVMVGVPANRVNLWQQAGRAGRRGRASLTMVMATGNLIDRQVVKHPEDLFVREFSSMQISSEKSVALGHLQCAAFEQAIDLASPIDRDLVENMQLAADDLAGNLVWDSVTQQWVASMAFKPWPAEKVPIRSVQQCEWQVIETHGTSGPTLLEELDGIHAVFTLYEGGILLHRARTYEIDKVDAGSRVALVHYADVSWYTTARDYLDVVPGSIRKSSEHGVVSYGDVEVRVTVFGYRRIDQRSRRVLELVERQSPVLTSQSLGIWITVPQSAARRVAGAGLDVEASVHGAQHSLMAALARIVGCLVQDLRTECKSPLAARSKAARLIIYEKVPFSAGPTSRAVERSQEIIGLAHQRVLDCECEKGCASCVYLGSGCSEHNQCVDKAGALLILATLL</sequence>
<dbReference type="Pfam" id="PF00270">
    <property type="entry name" value="DEAD"/>
    <property type="match status" value="1"/>
</dbReference>
<dbReference type="RefSeq" id="XP_040746359.1">
    <property type="nucleotide sequence ID" value="XM_040890938.1"/>
</dbReference>
<feature type="domain" description="Helicase C-terminal" evidence="4">
    <location>
        <begin position="431"/>
        <end position="589"/>
    </location>
</feature>
<dbReference type="InterPro" id="IPR001650">
    <property type="entry name" value="Helicase_C-like"/>
</dbReference>
<dbReference type="Pfam" id="PF00271">
    <property type="entry name" value="Helicase_C"/>
    <property type="match status" value="1"/>
</dbReference>
<keyword evidence="6" id="KW-1185">Reference proteome</keyword>
<dbReference type="GO" id="GO:0005634">
    <property type="term" value="C:nucleus"/>
    <property type="evidence" value="ECO:0007669"/>
    <property type="project" value="TreeGrafter"/>
</dbReference>
<evidence type="ECO:0000256" key="1">
    <source>
        <dbReference type="ARBA" id="ARBA00022741"/>
    </source>
</evidence>
<dbReference type="OrthoDB" id="18781at2759"/>
<evidence type="ECO:0000259" key="4">
    <source>
        <dbReference type="PROSITE" id="PS51194"/>
    </source>
</evidence>